<keyword evidence="1" id="KW-0285">Flavoprotein</keyword>
<dbReference type="AlphaFoldDB" id="A0AAX4JD78"/>
<dbReference type="Pfam" id="PF00258">
    <property type="entry name" value="Flavodoxin_1"/>
    <property type="match status" value="1"/>
</dbReference>
<dbReference type="PROSITE" id="PS50902">
    <property type="entry name" value="FLAVODOXIN_LIKE"/>
    <property type="match status" value="1"/>
</dbReference>
<accession>A0AAX4JD78</accession>
<evidence type="ECO:0000313" key="3">
    <source>
        <dbReference type="EMBL" id="WUR03965.1"/>
    </source>
</evidence>
<dbReference type="Gene3D" id="3.40.50.360">
    <property type="match status" value="1"/>
</dbReference>
<dbReference type="InterPro" id="IPR023173">
    <property type="entry name" value="NADPH_Cyt_P450_Rdtase_alpha"/>
</dbReference>
<dbReference type="GO" id="GO:0050660">
    <property type="term" value="F:flavin adenine dinucleotide binding"/>
    <property type="evidence" value="ECO:0007669"/>
    <property type="project" value="TreeGrafter"/>
</dbReference>
<proteinExistence type="predicted"/>
<dbReference type="InterPro" id="IPR017938">
    <property type="entry name" value="Riboflavin_synthase-like_b-brl"/>
</dbReference>
<dbReference type="GO" id="GO:0016491">
    <property type="term" value="F:oxidoreductase activity"/>
    <property type="evidence" value="ECO:0007669"/>
    <property type="project" value="InterPro"/>
</dbReference>
<organism evidence="3 4">
    <name type="scientific">Vairimorpha necatrix</name>
    <dbReference type="NCBI Taxonomy" id="6039"/>
    <lineage>
        <taxon>Eukaryota</taxon>
        <taxon>Fungi</taxon>
        <taxon>Fungi incertae sedis</taxon>
        <taxon>Microsporidia</taxon>
        <taxon>Nosematidae</taxon>
        <taxon>Vairimorpha</taxon>
    </lineage>
</organism>
<sequence length="500" mass="58750">MIILYGSQNGNAKHVAQLIQNTLLYGYNDETIYNIPSDNKIKSYTIDMNSFDFTKIYEIKTIIFVCSTHGNGTEPFNMTKFWKTICNKNLPENFLSHLNFAVFGLGDSSYNSFNYCAKKLYNCLIKRGGAHPLIRRGNGDSQDKEGFLSDLKIWMKDLYPLISHLPLKDATQFAINKNKFLDATLVCSKLLTPKDYNLPILELQFDVNIPNYSVGDCLAIYPENYNYLEFVKFNNIECDEFIKYIKNQCDFNSIPQQHFFLQLSLSVSFTTEEYQMKCREMYYNYDLYYEYVLLTKRTIFEIIIDFKVKPSKNFILMNIPIINPRFFTLTKRKECFCITTSLVSYKTRLTEPRKGLCSEYFRLLPVGSTIKVSHISNKISFNTKNLCFICTGTGITLPRAYINFLNENVYNKIIILYGFRYRDRDFLYEDELKKDNVNLYCAVSRDDKKYVQDVFHDINEIKNIDEWSIIVSGNSRLNNIVDKLFKEVYKKKIHFQTETW</sequence>
<dbReference type="Gene3D" id="1.20.990.10">
    <property type="entry name" value="NADPH-cytochrome p450 Reductase, Chain A, domain 3"/>
    <property type="match status" value="1"/>
</dbReference>
<dbReference type="GO" id="GO:0005829">
    <property type="term" value="C:cytosol"/>
    <property type="evidence" value="ECO:0007669"/>
    <property type="project" value="TreeGrafter"/>
</dbReference>
<dbReference type="GO" id="GO:0010181">
    <property type="term" value="F:FMN binding"/>
    <property type="evidence" value="ECO:0007669"/>
    <property type="project" value="InterPro"/>
</dbReference>
<dbReference type="InterPro" id="IPR039261">
    <property type="entry name" value="FNR_nucleotide-bd"/>
</dbReference>
<dbReference type="PANTHER" id="PTHR19384:SF10">
    <property type="entry name" value="NADPH-DEPENDENT DIFLAVIN OXIDOREDUCTASE 1"/>
    <property type="match status" value="1"/>
</dbReference>
<dbReference type="PANTHER" id="PTHR19384">
    <property type="entry name" value="NITRIC OXIDE SYNTHASE-RELATED"/>
    <property type="match status" value="1"/>
</dbReference>
<evidence type="ECO:0000313" key="4">
    <source>
        <dbReference type="Proteomes" id="UP001334084"/>
    </source>
</evidence>
<evidence type="ECO:0000256" key="1">
    <source>
        <dbReference type="ARBA" id="ARBA00022630"/>
    </source>
</evidence>
<dbReference type="GeneID" id="90541790"/>
<dbReference type="SUPFAM" id="SSF52343">
    <property type="entry name" value="Ferredoxin reductase-like, C-terminal NADP-linked domain"/>
    <property type="match status" value="1"/>
</dbReference>
<dbReference type="PRINTS" id="PR00369">
    <property type="entry name" value="FLAVODOXIN"/>
</dbReference>
<dbReference type="Proteomes" id="UP001334084">
    <property type="component" value="Chromosome 7"/>
</dbReference>
<feature type="domain" description="Flavodoxin-like" evidence="2">
    <location>
        <begin position="1"/>
        <end position="159"/>
    </location>
</feature>
<dbReference type="RefSeq" id="XP_065330110.1">
    <property type="nucleotide sequence ID" value="XM_065474038.1"/>
</dbReference>
<protein>
    <submittedName>
        <fullName evidence="3">NADPH-dependent diflavin oxidoreductase 1 (NDOR1)</fullName>
    </submittedName>
</protein>
<dbReference type="Gene3D" id="3.40.50.80">
    <property type="entry name" value="Nucleotide-binding domain of ferredoxin-NADP reductase (FNR) module"/>
    <property type="match status" value="1"/>
</dbReference>
<dbReference type="InterPro" id="IPR008254">
    <property type="entry name" value="Flavodoxin/NO_synth"/>
</dbReference>
<dbReference type="InterPro" id="IPR001094">
    <property type="entry name" value="Flavdoxin-like"/>
</dbReference>
<gene>
    <name evidence="3" type="ORF">VNE69_07034</name>
</gene>
<dbReference type="SUPFAM" id="SSF52218">
    <property type="entry name" value="Flavoproteins"/>
    <property type="match status" value="1"/>
</dbReference>
<dbReference type="EMBL" id="CP142732">
    <property type="protein sequence ID" value="WUR03965.1"/>
    <property type="molecule type" value="Genomic_DNA"/>
</dbReference>
<dbReference type="InterPro" id="IPR029039">
    <property type="entry name" value="Flavoprotein-like_sf"/>
</dbReference>
<reference evidence="3" key="1">
    <citation type="journal article" date="2024" name="BMC Genomics">
        <title>Functional annotation of a divergent genome using sequence and structure-based similarity.</title>
        <authorList>
            <person name="Svedberg D."/>
            <person name="Winiger R.R."/>
            <person name="Berg A."/>
            <person name="Sharma H."/>
            <person name="Tellgren-Roth C."/>
            <person name="Debrunner-Vossbrinck B.A."/>
            <person name="Vossbrinck C.R."/>
            <person name="Barandun J."/>
        </authorList>
    </citation>
    <scope>NUCLEOTIDE SEQUENCE</scope>
    <source>
        <strain evidence="3">Illinois isolate</strain>
    </source>
</reference>
<dbReference type="SUPFAM" id="SSF63380">
    <property type="entry name" value="Riboflavin synthase domain-like"/>
    <property type="match status" value="1"/>
</dbReference>
<name>A0AAX4JD78_9MICR</name>
<evidence type="ECO:0000259" key="2">
    <source>
        <dbReference type="PROSITE" id="PS50902"/>
    </source>
</evidence>
<keyword evidence="4" id="KW-1185">Reference proteome</keyword>
<dbReference type="KEGG" id="vnx:VNE69_07034"/>
<dbReference type="Gene3D" id="2.40.30.10">
    <property type="entry name" value="Translation factors"/>
    <property type="match status" value="1"/>
</dbReference>